<dbReference type="GO" id="GO:0030136">
    <property type="term" value="C:clathrin-coated vesicle"/>
    <property type="evidence" value="ECO:0007669"/>
    <property type="project" value="TreeGrafter"/>
</dbReference>
<dbReference type="STRING" id="161767.ENSAPEP00000008684"/>
<dbReference type="Gene3D" id="1.20.1410.10">
    <property type="entry name" value="I/LWEQ domain"/>
    <property type="match status" value="1"/>
</dbReference>
<evidence type="ECO:0000259" key="3">
    <source>
        <dbReference type="PROSITE" id="PS50945"/>
    </source>
</evidence>
<dbReference type="InterPro" id="IPR030224">
    <property type="entry name" value="Sla2_fam"/>
</dbReference>
<keyword evidence="2" id="KW-0963">Cytoplasm</keyword>
<dbReference type="GeneTree" id="ENSGT00940000153594"/>
<dbReference type="SMART" id="SM00307">
    <property type="entry name" value="ILWEQ"/>
    <property type="match status" value="1"/>
</dbReference>
<dbReference type="GO" id="GO:0043325">
    <property type="term" value="F:phosphatidylinositol-3,4-bisphosphate binding"/>
    <property type="evidence" value="ECO:0007669"/>
    <property type="project" value="TreeGrafter"/>
</dbReference>
<dbReference type="OMA" id="CTELMAC"/>
<dbReference type="GO" id="GO:0051015">
    <property type="term" value="F:actin filament binding"/>
    <property type="evidence" value="ECO:0007669"/>
    <property type="project" value="TreeGrafter"/>
</dbReference>
<dbReference type="PANTHER" id="PTHR10407:SF10">
    <property type="entry name" value="HUNTINGTIN-INTERACTING PROTEIN 1-RELATED PROTEIN"/>
    <property type="match status" value="1"/>
</dbReference>
<keyword evidence="5" id="KW-1185">Reference proteome</keyword>
<dbReference type="InterPro" id="IPR035964">
    <property type="entry name" value="I/LWEQ_dom_sf"/>
</dbReference>
<evidence type="ECO:0000313" key="4">
    <source>
        <dbReference type="Ensembl" id="ENSAPEP00000008684.1"/>
    </source>
</evidence>
<proteinExistence type="predicted"/>
<reference evidence="4" key="3">
    <citation type="submission" date="2025-09" db="UniProtKB">
        <authorList>
            <consortium name="Ensembl"/>
        </authorList>
    </citation>
    <scope>IDENTIFICATION</scope>
</reference>
<reference evidence="4" key="2">
    <citation type="submission" date="2025-08" db="UniProtKB">
        <authorList>
            <consortium name="Ensembl"/>
        </authorList>
    </citation>
    <scope>IDENTIFICATION</scope>
</reference>
<evidence type="ECO:0000313" key="5">
    <source>
        <dbReference type="Proteomes" id="UP000265080"/>
    </source>
</evidence>
<protein>
    <recommendedName>
        <fullName evidence="3">I/LWEQ domain-containing protein</fullName>
    </recommendedName>
</protein>
<dbReference type="Pfam" id="PF01608">
    <property type="entry name" value="I_LWEQ"/>
    <property type="match status" value="1"/>
</dbReference>
<name>A0A3P8SAM8_AMPPE</name>
<dbReference type="GO" id="GO:0035615">
    <property type="term" value="F:clathrin adaptor activity"/>
    <property type="evidence" value="ECO:0007669"/>
    <property type="project" value="TreeGrafter"/>
</dbReference>
<dbReference type="InterPro" id="IPR002558">
    <property type="entry name" value="ILWEQ_dom"/>
</dbReference>
<reference evidence="4 5" key="1">
    <citation type="submission" date="2018-03" db="EMBL/GenBank/DDBJ databases">
        <title>Finding Nemo's genes: A chromosome-scale reference assembly of the genome of the orange clownfish Amphiprion percula.</title>
        <authorList>
            <person name="Lehmann R."/>
        </authorList>
    </citation>
    <scope>NUCLEOTIDE SEQUENCE</scope>
</reference>
<dbReference type="SUPFAM" id="SSF109885">
    <property type="entry name" value="I/LWEQ domain"/>
    <property type="match status" value="1"/>
</dbReference>
<dbReference type="PANTHER" id="PTHR10407">
    <property type="entry name" value="HUNTINGTIN INTERACTING PROTEIN 1"/>
    <property type="match status" value="1"/>
</dbReference>
<dbReference type="Proteomes" id="UP000265080">
    <property type="component" value="Chromosome 16"/>
</dbReference>
<dbReference type="GO" id="GO:0032051">
    <property type="term" value="F:clathrin light chain binding"/>
    <property type="evidence" value="ECO:0007669"/>
    <property type="project" value="TreeGrafter"/>
</dbReference>
<dbReference type="GO" id="GO:0030864">
    <property type="term" value="C:cortical actin cytoskeleton"/>
    <property type="evidence" value="ECO:0007669"/>
    <property type="project" value="TreeGrafter"/>
</dbReference>
<dbReference type="AlphaFoldDB" id="A0A3P8SAM8"/>
<sequence length="264" mass="28982">IRYTVQRLLTLGQDLRPKGQDVLKEELGSMVDKEMIATSTAIEEAVLRMDILNQAKRDTTGVKLEANQSILGSCSDLMKAVHMLVTAATDLQKDIVEEGRGAASITEFYAKNSRWTEGLISASKAVGWGATQLLDSADRVVGEKGTYEELIACSHEIAASTAQLVAASKVKADRNNKKLYTLQQASRHVNDMTAVVVTSTKHGQQQISDHGVMDFSGMSLIKLKKEEMEAQVRPMCPKTELFFVCLFQVGECYQNTFGRSTGND</sequence>
<accession>A0A3P8SAM8</accession>
<dbReference type="Ensembl" id="ENSAPET00000008929.1">
    <property type="protein sequence ID" value="ENSAPEP00000008684.1"/>
    <property type="gene ID" value="ENSAPEG00000006245.1"/>
</dbReference>
<feature type="domain" description="I/LWEQ" evidence="3">
    <location>
        <begin position="19"/>
        <end position="259"/>
    </location>
</feature>
<dbReference type="GO" id="GO:0006897">
    <property type="term" value="P:endocytosis"/>
    <property type="evidence" value="ECO:0007669"/>
    <property type="project" value="InterPro"/>
</dbReference>
<dbReference type="GO" id="GO:0080025">
    <property type="term" value="F:phosphatidylinositol-3,5-bisphosphate binding"/>
    <property type="evidence" value="ECO:0007669"/>
    <property type="project" value="TreeGrafter"/>
</dbReference>
<evidence type="ECO:0000256" key="1">
    <source>
        <dbReference type="ARBA" id="ARBA00004496"/>
    </source>
</evidence>
<dbReference type="PROSITE" id="PS50945">
    <property type="entry name" value="I_LWEQ"/>
    <property type="match status" value="1"/>
</dbReference>
<organism evidence="4 5">
    <name type="scientific">Amphiprion percula</name>
    <name type="common">Orange clownfish</name>
    <name type="synonym">Lutjanus percula</name>
    <dbReference type="NCBI Taxonomy" id="161767"/>
    <lineage>
        <taxon>Eukaryota</taxon>
        <taxon>Metazoa</taxon>
        <taxon>Chordata</taxon>
        <taxon>Craniata</taxon>
        <taxon>Vertebrata</taxon>
        <taxon>Euteleostomi</taxon>
        <taxon>Actinopterygii</taxon>
        <taxon>Neopterygii</taxon>
        <taxon>Teleostei</taxon>
        <taxon>Neoteleostei</taxon>
        <taxon>Acanthomorphata</taxon>
        <taxon>Ovalentaria</taxon>
        <taxon>Pomacentridae</taxon>
        <taxon>Amphiprion</taxon>
    </lineage>
</organism>
<evidence type="ECO:0000256" key="2">
    <source>
        <dbReference type="ARBA" id="ARBA00022490"/>
    </source>
</evidence>
<comment type="subcellular location">
    <subcellularLocation>
        <location evidence="1">Cytoplasm</location>
    </subcellularLocation>
</comment>
<dbReference type="GO" id="GO:0048268">
    <property type="term" value="P:clathrin coat assembly"/>
    <property type="evidence" value="ECO:0007669"/>
    <property type="project" value="TreeGrafter"/>
</dbReference>
<dbReference type="GO" id="GO:0007015">
    <property type="term" value="P:actin filament organization"/>
    <property type="evidence" value="ECO:0007669"/>
    <property type="project" value="TreeGrafter"/>
</dbReference>